<dbReference type="InterPro" id="IPR013783">
    <property type="entry name" value="Ig-like_fold"/>
</dbReference>
<gene>
    <name evidence="11" type="ORF">SAMN05443667_102213</name>
</gene>
<feature type="domain" description="Fibronectin type-III" evidence="10">
    <location>
        <begin position="744"/>
        <end position="829"/>
    </location>
</feature>
<dbReference type="Pfam" id="PF02868">
    <property type="entry name" value="Peptidase_M4_C"/>
    <property type="match status" value="1"/>
</dbReference>
<dbReference type="AlphaFoldDB" id="A0A1H3Z1A1"/>
<evidence type="ECO:0000256" key="9">
    <source>
        <dbReference type="SAM" id="SignalP"/>
    </source>
</evidence>
<dbReference type="PROSITE" id="PS50853">
    <property type="entry name" value="FN3"/>
    <property type="match status" value="1"/>
</dbReference>
<dbReference type="EMBL" id="FNRD01000002">
    <property type="protein sequence ID" value="SEA17457.1"/>
    <property type="molecule type" value="Genomic_DNA"/>
</dbReference>
<dbReference type="SUPFAM" id="SSF55486">
    <property type="entry name" value="Metalloproteases ('zincins'), catalytic domain"/>
    <property type="match status" value="1"/>
</dbReference>
<dbReference type="STRING" id="150146.SAMN05443667_102213"/>
<dbReference type="InterPro" id="IPR023612">
    <property type="entry name" value="Peptidase_M4"/>
</dbReference>
<dbReference type="CDD" id="cd09597">
    <property type="entry name" value="M4_TLP"/>
    <property type="match status" value="1"/>
</dbReference>
<evidence type="ECO:0000256" key="2">
    <source>
        <dbReference type="ARBA" id="ARBA00022670"/>
    </source>
</evidence>
<keyword evidence="5" id="KW-0378">Hydrolase</keyword>
<dbReference type="GO" id="GO:0004222">
    <property type="term" value="F:metalloendopeptidase activity"/>
    <property type="evidence" value="ECO:0007669"/>
    <property type="project" value="InterPro"/>
</dbReference>
<dbReference type="SMART" id="SM00060">
    <property type="entry name" value="FN3"/>
    <property type="match status" value="1"/>
</dbReference>
<dbReference type="InterPro" id="IPR001570">
    <property type="entry name" value="Peptidase_M4_C_domain"/>
</dbReference>
<keyword evidence="12" id="KW-1185">Reference proteome</keyword>
<dbReference type="Gene3D" id="3.10.170.10">
    <property type="match status" value="1"/>
</dbReference>
<organism evidence="11 12">
    <name type="scientific">Flavobacterium gillisiae</name>
    <dbReference type="NCBI Taxonomy" id="150146"/>
    <lineage>
        <taxon>Bacteria</taxon>
        <taxon>Pseudomonadati</taxon>
        <taxon>Bacteroidota</taxon>
        <taxon>Flavobacteriia</taxon>
        <taxon>Flavobacteriales</taxon>
        <taxon>Flavobacteriaceae</taxon>
        <taxon>Flavobacterium</taxon>
    </lineage>
</organism>
<protein>
    <submittedName>
        <fullName evidence="11">Por secretion system C-terminal sorting domain-containing protein</fullName>
    </submittedName>
</protein>
<evidence type="ECO:0000256" key="4">
    <source>
        <dbReference type="ARBA" id="ARBA00022729"/>
    </source>
</evidence>
<dbReference type="RefSeq" id="WP_091085381.1">
    <property type="nucleotide sequence ID" value="NZ_FNRD01000002.1"/>
</dbReference>
<dbReference type="InterPro" id="IPR013856">
    <property type="entry name" value="Peptidase_M4_domain"/>
</dbReference>
<feature type="signal peptide" evidence="9">
    <location>
        <begin position="1"/>
        <end position="19"/>
    </location>
</feature>
<evidence type="ECO:0000256" key="3">
    <source>
        <dbReference type="ARBA" id="ARBA00022723"/>
    </source>
</evidence>
<dbReference type="PANTHER" id="PTHR33794">
    <property type="entry name" value="BACILLOLYSIN"/>
    <property type="match status" value="1"/>
</dbReference>
<evidence type="ECO:0000256" key="1">
    <source>
        <dbReference type="ARBA" id="ARBA00009388"/>
    </source>
</evidence>
<dbReference type="GO" id="GO:0046872">
    <property type="term" value="F:metal ion binding"/>
    <property type="evidence" value="ECO:0007669"/>
    <property type="project" value="UniProtKB-KW"/>
</dbReference>
<dbReference type="Proteomes" id="UP000198951">
    <property type="component" value="Unassembled WGS sequence"/>
</dbReference>
<dbReference type="Pfam" id="PF00041">
    <property type="entry name" value="fn3"/>
    <property type="match status" value="1"/>
</dbReference>
<dbReference type="InterPro" id="IPR003961">
    <property type="entry name" value="FN3_dom"/>
</dbReference>
<dbReference type="SUPFAM" id="SSF49265">
    <property type="entry name" value="Fibronectin type III"/>
    <property type="match status" value="1"/>
</dbReference>
<sequence length="1067" mass="114463">MKRKLLSKIALVLSVSLFAIDGSAQDSAKNVKQKVVDENGKPSLITFNENSTYKSTDSKKVLTEQLELKDNSTFSIMNTESDKSGFSHEKFQLYHQGVKVEYATYSLHSKNGKITSMSGEYYDIQNTAAIPTISQETAFKKALNQIGASTYLWENPENASKIGYHKPEGELVFLPSMIDQGEKNTNQKARLAYKFDIYATSPVSRGDLYIDAITGEALYYNATIKHLGEYSHAKSSSLNKVSAKNTNAAKTFFVSANAATRYSGTQSIQTALSGSSYILSDATRGNGVQTFNMKKGTNYSAAVNFTDSDNNWTATEFNNANKDNAALDAHWGAEKTYDYFSAVHGRNSYDNIGAAIKSYVHYDLAYDNAYWNGSVMTYGDGSDTYFDALTSIDVAGHEIGHAVCEKTANLAYQKESGAMNEAFSDIWGACIEYYASPGKSTWLIGEDIERRAGRLALRSMSDPKSEGQPDTYGGTNWKLIECGTPTQANDYCGVHTNSGVLNHWFYILTIGKSGTNDIGNSYNVTGINIDKAAKIAYRLESVYLSANSTYANARTYGIQAATDLYGAGSPEVIATTNAFYAVGVGSAYGVLNYCASKGNSVADEYISKVQLGTINNTTTGGSGYTDYTSISTNLTKGVSSTITITPTWPGTKYNEGYAVWIDYNKNGDFSDAGELVWSKAASQTTPVTGSFTVPTSAANGATRMRVAMKYNAIPTSCEAISYGEVEDYTVNIAAGAADTTAPTIPANLAASGTTTTATNLTWSASSDNVGVTGYNVYQGTTLKSSVTGTSYTVTGLVPNTAYTFTVKAKDLAGNISASSNVVNVTTLNNTLVYCTSKGNSVADEYIDYVSIGGINNTTAGNAGYGNFTNLVGNLPYGSNTILFSAGFSGTAYTEYWKIWIDYNQNGTFETAEEMVSGSSSSSANLTSTFTVPTSALAGPTRMRVSMKYNAAQTACEAFSYGEVEDYTVNIGAAAITTITTAKVAIDLGNEDSISDVVMYPNPADNILNVRMADSRKGTYRLINFLGQQVDAGKLSESGINVNKLGAGVYILEVNDGQKTVAKKFVKN</sequence>
<keyword evidence="4 9" id="KW-0732">Signal</keyword>
<comment type="similarity">
    <text evidence="1">Belongs to the peptidase M4 family.</text>
</comment>
<dbReference type="Pfam" id="PF07504">
    <property type="entry name" value="FTP"/>
    <property type="match status" value="1"/>
</dbReference>
<evidence type="ECO:0000256" key="6">
    <source>
        <dbReference type="ARBA" id="ARBA00022833"/>
    </source>
</evidence>
<feature type="active site" evidence="8">
    <location>
        <position position="398"/>
    </location>
</feature>
<dbReference type="PRINTS" id="PR00730">
    <property type="entry name" value="THERMOLYSIN"/>
</dbReference>
<keyword evidence="6" id="KW-0862">Zinc</keyword>
<accession>A0A1H3Z1A1</accession>
<dbReference type="InterPro" id="IPR027268">
    <property type="entry name" value="Peptidase_M4/M1_CTD_sf"/>
</dbReference>
<dbReference type="InterPro" id="IPR045474">
    <property type="entry name" value="GEVED"/>
</dbReference>
<proteinExistence type="inferred from homology"/>
<dbReference type="NCBIfam" id="TIGR04183">
    <property type="entry name" value="Por_Secre_tail"/>
    <property type="match status" value="1"/>
</dbReference>
<dbReference type="InterPro" id="IPR050728">
    <property type="entry name" value="Zinc_Metalloprotease_M4"/>
</dbReference>
<keyword evidence="7" id="KW-0482">Metalloprotease</keyword>
<feature type="chain" id="PRO_5011656388" evidence="9">
    <location>
        <begin position="20"/>
        <end position="1067"/>
    </location>
</feature>
<reference evidence="12" key="1">
    <citation type="submission" date="2016-10" db="EMBL/GenBank/DDBJ databases">
        <authorList>
            <person name="Varghese N."/>
            <person name="Submissions S."/>
        </authorList>
    </citation>
    <scope>NUCLEOTIDE SEQUENCE [LARGE SCALE GENOMIC DNA]</scope>
    <source>
        <strain evidence="12">DSM 22376</strain>
    </source>
</reference>
<keyword evidence="3" id="KW-0479">Metal-binding</keyword>
<dbReference type="InterPro" id="IPR036116">
    <property type="entry name" value="FN3_sf"/>
</dbReference>
<evidence type="ECO:0000259" key="10">
    <source>
        <dbReference type="PROSITE" id="PS50853"/>
    </source>
</evidence>
<dbReference type="Gene3D" id="3.10.450.490">
    <property type="match status" value="1"/>
</dbReference>
<name>A0A1H3Z1A1_9FLAO</name>
<dbReference type="Pfam" id="PF01447">
    <property type="entry name" value="Peptidase_M4"/>
    <property type="match status" value="1"/>
</dbReference>
<dbReference type="Gene3D" id="2.60.40.10">
    <property type="entry name" value="Immunoglobulins"/>
    <property type="match status" value="1"/>
</dbReference>
<evidence type="ECO:0000256" key="5">
    <source>
        <dbReference type="ARBA" id="ARBA00022801"/>
    </source>
</evidence>
<keyword evidence="2" id="KW-0645">Protease</keyword>
<evidence type="ECO:0000256" key="7">
    <source>
        <dbReference type="ARBA" id="ARBA00023049"/>
    </source>
</evidence>
<dbReference type="OrthoDB" id="291295at2"/>
<dbReference type="Gene3D" id="1.10.390.10">
    <property type="entry name" value="Neutral Protease Domain 2"/>
    <property type="match status" value="1"/>
</dbReference>
<evidence type="ECO:0000313" key="12">
    <source>
        <dbReference type="Proteomes" id="UP000198951"/>
    </source>
</evidence>
<dbReference type="Pfam" id="PF18962">
    <property type="entry name" value="Por_Secre_tail"/>
    <property type="match status" value="1"/>
</dbReference>
<evidence type="ECO:0000256" key="8">
    <source>
        <dbReference type="PIRSR" id="PIRSR623612-1"/>
    </source>
</evidence>
<dbReference type="InterPro" id="IPR026444">
    <property type="entry name" value="Secre_tail"/>
</dbReference>
<dbReference type="Pfam" id="PF20009">
    <property type="entry name" value="GEVED"/>
    <property type="match status" value="2"/>
</dbReference>
<dbReference type="CDD" id="cd00063">
    <property type="entry name" value="FN3"/>
    <property type="match status" value="1"/>
</dbReference>
<dbReference type="PANTHER" id="PTHR33794:SF1">
    <property type="entry name" value="BACILLOLYSIN"/>
    <property type="match status" value="1"/>
</dbReference>
<evidence type="ECO:0000313" key="11">
    <source>
        <dbReference type="EMBL" id="SEA17457.1"/>
    </source>
</evidence>
<dbReference type="GO" id="GO:0006508">
    <property type="term" value="P:proteolysis"/>
    <property type="evidence" value="ECO:0007669"/>
    <property type="project" value="UniProtKB-KW"/>
</dbReference>
<feature type="active site" description="Proton donor" evidence="8">
    <location>
        <position position="495"/>
    </location>
</feature>
<dbReference type="InterPro" id="IPR011096">
    <property type="entry name" value="FTP_domain"/>
</dbReference>